<gene>
    <name evidence="2" type="ORF">OMAG_002287</name>
</gene>
<dbReference type="PANTHER" id="PTHR43031:SF18">
    <property type="entry name" value="RHODANESE-RELATED SULFURTRANSFERASES"/>
    <property type="match status" value="1"/>
</dbReference>
<dbReference type="InterPro" id="IPR001763">
    <property type="entry name" value="Rhodanese-like_dom"/>
</dbReference>
<feature type="domain" description="Rhodanese" evidence="1">
    <location>
        <begin position="175"/>
        <end position="267"/>
    </location>
</feature>
<evidence type="ECO:0000313" key="2">
    <source>
        <dbReference type="EMBL" id="KJJ83846.1"/>
    </source>
</evidence>
<proteinExistence type="predicted"/>
<dbReference type="InterPro" id="IPR036873">
    <property type="entry name" value="Rhodanese-like_dom_sf"/>
</dbReference>
<name>A0A0F0CQQ5_9BACT</name>
<dbReference type="Proteomes" id="UP000033428">
    <property type="component" value="Unassembled WGS sequence"/>
</dbReference>
<organism evidence="2 3">
    <name type="scientific">Candidatus Omnitrophus magneticus</name>
    <dbReference type="NCBI Taxonomy" id="1609969"/>
    <lineage>
        <taxon>Bacteria</taxon>
        <taxon>Pseudomonadati</taxon>
        <taxon>Candidatus Omnitrophota</taxon>
        <taxon>Candidatus Omnitrophus</taxon>
    </lineage>
</organism>
<evidence type="ECO:0000313" key="3">
    <source>
        <dbReference type="Proteomes" id="UP000033428"/>
    </source>
</evidence>
<dbReference type="SMART" id="SM00450">
    <property type="entry name" value="RHOD"/>
    <property type="match status" value="2"/>
</dbReference>
<dbReference type="PROSITE" id="PS50206">
    <property type="entry name" value="RHODANESE_3"/>
    <property type="match status" value="2"/>
</dbReference>
<dbReference type="Gene3D" id="3.40.250.10">
    <property type="entry name" value="Rhodanese-like domain"/>
    <property type="match status" value="2"/>
</dbReference>
<protein>
    <submittedName>
        <fullName evidence="2">Rhodanese-like protein</fullName>
    </submittedName>
</protein>
<dbReference type="PANTHER" id="PTHR43031">
    <property type="entry name" value="FAD-DEPENDENT OXIDOREDUCTASE"/>
    <property type="match status" value="1"/>
</dbReference>
<dbReference type="Pfam" id="PF00581">
    <property type="entry name" value="Rhodanese"/>
    <property type="match status" value="2"/>
</dbReference>
<reference evidence="2 3" key="1">
    <citation type="submission" date="2015-02" db="EMBL/GenBank/DDBJ databases">
        <title>Single-cell genomics of uncultivated deep-branching MTB reveals a conserved set of magnetosome genes.</title>
        <authorList>
            <person name="Kolinko S."/>
            <person name="Richter M."/>
            <person name="Glockner F.O."/>
            <person name="Brachmann A."/>
            <person name="Schuler D."/>
        </authorList>
    </citation>
    <scope>NUCLEOTIDE SEQUENCE [LARGE SCALE GENOMIC DNA]</scope>
    <source>
        <strain evidence="2">SKK-01</strain>
    </source>
</reference>
<comment type="caution">
    <text evidence="2">The sequence shown here is derived from an EMBL/GenBank/DDBJ whole genome shotgun (WGS) entry which is preliminary data.</text>
</comment>
<dbReference type="AlphaFoldDB" id="A0A0F0CQQ5"/>
<dbReference type="CDD" id="cd00158">
    <property type="entry name" value="RHOD"/>
    <property type="match status" value="2"/>
</dbReference>
<accession>A0A0F0CQQ5</accession>
<feature type="domain" description="Rhodanese" evidence="1">
    <location>
        <begin position="54"/>
        <end position="149"/>
    </location>
</feature>
<dbReference type="EMBL" id="JYNY01000468">
    <property type="protein sequence ID" value="KJJ83846.1"/>
    <property type="molecule type" value="Genomic_DNA"/>
</dbReference>
<keyword evidence="3" id="KW-1185">Reference proteome</keyword>
<sequence length="267" mass="29979">MITIVSNSASIPKIEIPVRAYIIDKNISMPTAFNKDGISVPTVKAEDFEKMISSGENIGILDVREASEFSEKHIKNAVNIPRSKISDINDVMTNEGFIKIKDKEKIIVYCGGGFRSSYIARKLNDNGLKAFNLGGGILSWEKIGYPLERGQKIRNQEDPLLIGLEEAYEHYFKLFKDNVVWLDVREKDDYDLGHIEGAINYDLNKLTEALKSLPKDKEIVIYCDDATCDTSTSAAKLLINNGFKYPKIKVFKDGFNAWLEAGCPLTK</sequence>
<evidence type="ECO:0000259" key="1">
    <source>
        <dbReference type="PROSITE" id="PS50206"/>
    </source>
</evidence>
<dbReference type="SUPFAM" id="SSF52821">
    <property type="entry name" value="Rhodanese/Cell cycle control phosphatase"/>
    <property type="match status" value="2"/>
</dbReference>
<dbReference type="InterPro" id="IPR050229">
    <property type="entry name" value="GlpE_sulfurtransferase"/>
</dbReference>